<dbReference type="FunCoup" id="K0KWD0">
    <property type="interactions" value="56"/>
</dbReference>
<evidence type="ECO:0000313" key="1">
    <source>
        <dbReference type="EMBL" id="CCH45794.1"/>
    </source>
</evidence>
<dbReference type="STRING" id="1206466.K0KWD0"/>
<evidence type="ECO:0008006" key="3">
    <source>
        <dbReference type="Google" id="ProtNLM"/>
    </source>
</evidence>
<dbReference type="EMBL" id="CAIF01000211">
    <property type="protein sequence ID" value="CCH45794.1"/>
    <property type="molecule type" value="Genomic_DNA"/>
</dbReference>
<evidence type="ECO:0000313" key="2">
    <source>
        <dbReference type="Proteomes" id="UP000009328"/>
    </source>
</evidence>
<reference evidence="1 2" key="1">
    <citation type="journal article" date="2012" name="Eukaryot. Cell">
        <title>Draft genome sequence of Wickerhamomyces ciferrii NRRL Y-1031 F-60-10.</title>
        <authorList>
            <person name="Schneider J."/>
            <person name="Andrea H."/>
            <person name="Blom J."/>
            <person name="Jaenicke S."/>
            <person name="Ruckert C."/>
            <person name="Schorsch C."/>
            <person name="Szczepanowski R."/>
            <person name="Farwick M."/>
            <person name="Goesmann A."/>
            <person name="Puhler A."/>
            <person name="Schaffer S."/>
            <person name="Tauch A."/>
            <person name="Kohler T."/>
            <person name="Brinkrolf K."/>
        </authorList>
    </citation>
    <scope>NUCLEOTIDE SEQUENCE [LARGE SCALE GENOMIC DNA]</scope>
    <source>
        <strain evidence="2">ATCC 14091 / BCRC 22168 / CBS 111 / JCM 3599 / NBRC 0793 / NRRL Y-1031 F-60-10</strain>
    </source>
</reference>
<organism evidence="1 2">
    <name type="scientific">Wickerhamomyces ciferrii (strain ATCC 14091 / BCRC 22168 / CBS 111 / JCM 3599 / NBRC 0793 / NRRL Y-1031 F-60-10)</name>
    <name type="common">Yeast</name>
    <name type="synonym">Pichia ciferrii</name>
    <dbReference type="NCBI Taxonomy" id="1206466"/>
    <lineage>
        <taxon>Eukaryota</taxon>
        <taxon>Fungi</taxon>
        <taxon>Dikarya</taxon>
        <taxon>Ascomycota</taxon>
        <taxon>Saccharomycotina</taxon>
        <taxon>Saccharomycetes</taxon>
        <taxon>Phaffomycetales</taxon>
        <taxon>Wickerhamomycetaceae</taxon>
        <taxon>Wickerhamomyces</taxon>
    </lineage>
</organism>
<dbReference type="HOGENOM" id="CLU_115926_1_0_1"/>
<name>K0KWD0_WICCF</name>
<gene>
    <name evidence="1" type="ORF">BN7_5380</name>
</gene>
<accession>K0KWD0</accession>
<dbReference type="eggNOG" id="ENOG502S3KC">
    <property type="taxonomic scope" value="Eukaryota"/>
</dbReference>
<keyword evidence="2" id="KW-1185">Reference proteome</keyword>
<protein>
    <recommendedName>
        <fullName evidence="3">Zinc-ribbon 15 domain-containing protein</fullName>
    </recommendedName>
</protein>
<dbReference type="AlphaFoldDB" id="K0KWD0"/>
<dbReference type="PANTHER" id="PTHR28139">
    <property type="entry name" value="UPF0768 PROTEIN YBL029C-A"/>
    <property type="match status" value="1"/>
</dbReference>
<dbReference type="PANTHER" id="PTHR28139:SF1">
    <property type="entry name" value="UPF0768 PROTEIN YBL029C-A"/>
    <property type="match status" value="1"/>
</dbReference>
<dbReference type="InParanoid" id="K0KWD0"/>
<proteinExistence type="predicted"/>
<comment type="caution">
    <text evidence="1">The sequence shown here is derived from an EMBL/GenBank/DDBJ whole genome shotgun (WGS) entry which is preliminary data.</text>
</comment>
<dbReference type="Proteomes" id="UP000009328">
    <property type="component" value="Unassembled WGS sequence"/>
</dbReference>
<sequence>MSFFILFGKKDIDSKMDGYPSNLTCPNCHNQNVEPVKRKEFISVWFIPIIPMYWGKQLKCNTCSWRQDVSKEELEKYGIQGGKQ</sequence>